<dbReference type="EMBL" id="CM037023">
    <property type="protein sequence ID" value="KAH7666276.1"/>
    <property type="molecule type" value="Genomic_DNA"/>
</dbReference>
<proteinExistence type="predicted"/>
<organism evidence="1 2">
    <name type="scientific">Dioscorea alata</name>
    <name type="common">Purple yam</name>
    <dbReference type="NCBI Taxonomy" id="55571"/>
    <lineage>
        <taxon>Eukaryota</taxon>
        <taxon>Viridiplantae</taxon>
        <taxon>Streptophyta</taxon>
        <taxon>Embryophyta</taxon>
        <taxon>Tracheophyta</taxon>
        <taxon>Spermatophyta</taxon>
        <taxon>Magnoliopsida</taxon>
        <taxon>Liliopsida</taxon>
        <taxon>Dioscoreales</taxon>
        <taxon>Dioscoreaceae</taxon>
        <taxon>Dioscorea</taxon>
    </lineage>
</organism>
<evidence type="ECO:0000313" key="2">
    <source>
        <dbReference type="Proteomes" id="UP000827976"/>
    </source>
</evidence>
<comment type="caution">
    <text evidence="1">The sequence shown here is derived from an EMBL/GenBank/DDBJ whole genome shotgun (WGS) entry which is preliminary data.</text>
</comment>
<sequence length="436" mass="49134">MVASAPTSRSRRTIPWSLRIHSLDHLMVLEGAFDKRFPPPPHPLNAGRFSPNDFREPPLPFRRDDYWSSLGLDGPRASEAGPSSMKRKYGEEDEFARHRQSVLQYGSSNPNGLPSGSGGDRGDFTRRGGSPHRRDYHDDSRMVKQARFEAEGYNGVPPRRGRRDEDFPVVAVDVDPKALKRAFLKFAKIINENLSQRKNYLEDGKIAPLQCIVCSRASKDFADVHELVLHAYTSQNAELRVDHLGLHKALCVLMGWNYAKAPDYSKAYQSLSADDVAANREDLIVWPPTVIIHNTNSGRRKDGRMEGMGNKEMDTKLKDLGFSGGKSKSMYGKEGHMGMTLVKFANTQAGLKEAEHLSEYFEKDNHGRKGWSRAQAMSSNLDDDKNPAMVKLDEKTGEKKRILYGYLVTASDLDKVDQDTRKRLVIKSRKEHDSSD</sequence>
<gene>
    <name evidence="1" type="ORF">IHE45_13G091000</name>
</gene>
<name>A0ACB7UZX9_DIOAL</name>
<keyword evidence="2" id="KW-1185">Reference proteome</keyword>
<reference evidence="2" key="1">
    <citation type="journal article" date="2022" name="Nat. Commun.">
        <title>Chromosome evolution and the genetic basis of agronomically important traits in greater yam.</title>
        <authorList>
            <person name="Bredeson J.V."/>
            <person name="Lyons J.B."/>
            <person name="Oniyinde I.O."/>
            <person name="Okereke N.R."/>
            <person name="Kolade O."/>
            <person name="Nnabue I."/>
            <person name="Nwadili C.O."/>
            <person name="Hribova E."/>
            <person name="Parker M."/>
            <person name="Nwogha J."/>
            <person name="Shu S."/>
            <person name="Carlson J."/>
            <person name="Kariba R."/>
            <person name="Muthemba S."/>
            <person name="Knop K."/>
            <person name="Barton G.J."/>
            <person name="Sherwood A.V."/>
            <person name="Lopez-Montes A."/>
            <person name="Asiedu R."/>
            <person name="Jamnadass R."/>
            <person name="Muchugi A."/>
            <person name="Goodstein D."/>
            <person name="Egesi C.N."/>
            <person name="Featherston J."/>
            <person name="Asfaw A."/>
            <person name="Simpson G.G."/>
            <person name="Dolezel J."/>
            <person name="Hendre P.S."/>
            <person name="Van Deynze A."/>
            <person name="Kumar P.L."/>
            <person name="Obidiegwu J.E."/>
            <person name="Bhattacharjee R."/>
            <person name="Rokhsar D.S."/>
        </authorList>
    </citation>
    <scope>NUCLEOTIDE SEQUENCE [LARGE SCALE GENOMIC DNA]</scope>
    <source>
        <strain evidence="2">cv. TDa95/00328</strain>
    </source>
</reference>
<protein>
    <submittedName>
        <fullName evidence="1">XS domain-containing protein</fullName>
    </submittedName>
</protein>
<dbReference type="Proteomes" id="UP000827976">
    <property type="component" value="Chromosome 13"/>
</dbReference>
<accession>A0ACB7UZX9</accession>
<evidence type="ECO:0000313" key="1">
    <source>
        <dbReference type="EMBL" id="KAH7666276.1"/>
    </source>
</evidence>